<comment type="caution">
    <text evidence="2">The sequence shown here is derived from an EMBL/GenBank/DDBJ whole genome shotgun (WGS) entry which is preliminary data.</text>
</comment>
<dbReference type="RefSeq" id="WP_266598103.1">
    <property type="nucleotide sequence ID" value="NZ_JAPHNL010000075.1"/>
</dbReference>
<keyword evidence="3" id="KW-1185">Reference proteome</keyword>
<dbReference type="Proteomes" id="UP001163064">
    <property type="component" value="Unassembled WGS sequence"/>
</dbReference>
<sequence length="88" mass="9036">MPCAEPRRGRHPFACAVIAPAVLVAGAAASGGRSGTDPALKNGRLRRSTTGPWDVNSAGRITVGGRRHLVAVVSRGSRTTGSGSSRTW</sequence>
<reference evidence="2" key="1">
    <citation type="submission" date="2022-10" db="EMBL/GenBank/DDBJ databases">
        <title>Streptomyces beihaiensis sp. nov., a chitin degrading actinobacterium, isolated from shrimp pond soil.</title>
        <authorList>
            <person name="Xie J."/>
            <person name="Shen N."/>
        </authorList>
    </citation>
    <scope>NUCLEOTIDE SEQUENCE</scope>
    <source>
        <strain evidence="2">GXMU-J5</strain>
    </source>
</reference>
<gene>
    <name evidence="2" type="ORF">OFY01_09135</name>
</gene>
<proteinExistence type="predicted"/>
<evidence type="ECO:0000313" key="2">
    <source>
        <dbReference type="EMBL" id="MCX3059922.1"/>
    </source>
</evidence>
<evidence type="ECO:0000313" key="3">
    <source>
        <dbReference type="Proteomes" id="UP001163064"/>
    </source>
</evidence>
<organism evidence="2 3">
    <name type="scientific">Streptomyces beihaiensis</name>
    <dbReference type="NCBI Taxonomy" id="2984495"/>
    <lineage>
        <taxon>Bacteria</taxon>
        <taxon>Bacillati</taxon>
        <taxon>Actinomycetota</taxon>
        <taxon>Actinomycetes</taxon>
        <taxon>Kitasatosporales</taxon>
        <taxon>Streptomycetaceae</taxon>
        <taxon>Streptomyces</taxon>
    </lineage>
</organism>
<name>A0ABT3TTZ8_9ACTN</name>
<protein>
    <submittedName>
        <fullName evidence="2">Uncharacterized protein</fullName>
    </submittedName>
</protein>
<dbReference type="EMBL" id="JAPHNL010000075">
    <property type="protein sequence ID" value="MCX3059922.1"/>
    <property type="molecule type" value="Genomic_DNA"/>
</dbReference>
<evidence type="ECO:0000256" key="1">
    <source>
        <dbReference type="SAM" id="MobiDB-lite"/>
    </source>
</evidence>
<feature type="region of interest" description="Disordered" evidence="1">
    <location>
        <begin position="28"/>
        <end position="59"/>
    </location>
</feature>
<accession>A0ABT3TTZ8</accession>